<name>A0ABN1H238_9ACTN</name>
<accession>A0ABN1H238</accession>
<feature type="compositionally biased region" description="Polar residues" evidence="1">
    <location>
        <begin position="79"/>
        <end position="91"/>
    </location>
</feature>
<sequence>MISMEQYKSTLAEAEHVAALLRTALAREGIAECAAARVRPLVTSAGRGHVELGTLRVRDAQRILDALGRGGAAGEGQPSVPNSRSAASANR</sequence>
<evidence type="ECO:0000313" key="2">
    <source>
        <dbReference type="EMBL" id="GAA0626858.1"/>
    </source>
</evidence>
<reference evidence="2 3" key="1">
    <citation type="journal article" date="2019" name="Int. J. Syst. Evol. Microbiol.">
        <title>The Global Catalogue of Microorganisms (GCM) 10K type strain sequencing project: providing services to taxonomists for standard genome sequencing and annotation.</title>
        <authorList>
            <consortium name="The Broad Institute Genomics Platform"/>
            <consortium name="The Broad Institute Genome Sequencing Center for Infectious Disease"/>
            <person name="Wu L."/>
            <person name="Ma J."/>
        </authorList>
    </citation>
    <scope>NUCLEOTIDE SEQUENCE [LARGE SCALE GENOMIC DNA]</scope>
    <source>
        <strain evidence="2 3">JCM 5067</strain>
    </source>
</reference>
<evidence type="ECO:0000256" key="1">
    <source>
        <dbReference type="SAM" id="MobiDB-lite"/>
    </source>
</evidence>
<dbReference type="RefSeq" id="WP_344080711.1">
    <property type="nucleotide sequence ID" value="NZ_BAAACA010000064.1"/>
</dbReference>
<evidence type="ECO:0008006" key="4">
    <source>
        <dbReference type="Google" id="ProtNLM"/>
    </source>
</evidence>
<comment type="caution">
    <text evidence="2">The sequence shown here is derived from an EMBL/GenBank/DDBJ whole genome shotgun (WGS) entry which is preliminary data.</text>
</comment>
<evidence type="ECO:0000313" key="3">
    <source>
        <dbReference type="Proteomes" id="UP001500668"/>
    </source>
</evidence>
<feature type="region of interest" description="Disordered" evidence="1">
    <location>
        <begin position="68"/>
        <end position="91"/>
    </location>
</feature>
<organism evidence="2 3">
    <name type="scientific">Streptomyces crystallinus</name>
    <dbReference type="NCBI Taxonomy" id="68191"/>
    <lineage>
        <taxon>Bacteria</taxon>
        <taxon>Bacillati</taxon>
        <taxon>Actinomycetota</taxon>
        <taxon>Actinomycetes</taxon>
        <taxon>Kitasatosporales</taxon>
        <taxon>Streptomycetaceae</taxon>
        <taxon>Streptomyces</taxon>
    </lineage>
</organism>
<dbReference type="EMBL" id="BAAACA010000064">
    <property type="protein sequence ID" value="GAA0626858.1"/>
    <property type="molecule type" value="Genomic_DNA"/>
</dbReference>
<keyword evidence="3" id="KW-1185">Reference proteome</keyword>
<protein>
    <recommendedName>
        <fullName evidence="4">DUF2007 domain-containing protein</fullName>
    </recommendedName>
</protein>
<gene>
    <name evidence="2" type="ORF">GCM10010394_67090</name>
</gene>
<proteinExistence type="predicted"/>
<dbReference type="Proteomes" id="UP001500668">
    <property type="component" value="Unassembled WGS sequence"/>
</dbReference>